<organism evidence="1 2">
    <name type="scientific">Panagrolaimus sp. ES5</name>
    <dbReference type="NCBI Taxonomy" id="591445"/>
    <lineage>
        <taxon>Eukaryota</taxon>
        <taxon>Metazoa</taxon>
        <taxon>Ecdysozoa</taxon>
        <taxon>Nematoda</taxon>
        <taxon>Chromadorea</taxon>
        <taxon>Rhabditida</taxon>
        <taxon>Tylenchina</taxon>
        <taxon>Panagrolaimomorpha</taxon>
        <taxon>Panagrolaimoidea</taxon>
        <taxon>Panagrolaimidae</taxon>
        <taxon>Panagrolaimus</taxon>
    </lineage>
</organism>
<name>A0AC34FH76_9BILA</name>
<dbReference type="Proteomes" id="UP000887579">
    <property type="component" value="Unplaced"/>
</dbReference>
<proteinExistence type="predicted"/>
<evidence type="ECO:0000313" key="1">
    <source>
        <dbReference type="Proteomes" id="UP000887579"/>
    </source>
</evidence>
<sequence>MSANENLLALLGQRTSGQSIRTQNVNAAAAIANVVKSSLGPVGLDKMLVDDIGDVTVTNDGATILKLLEVEHPAGKILVELAQLQDEEVGDGTTSVVILAAEFLKAADELVKQKIHPTTVINGYRLACKEAVRYMQDNLAFTIADVDRQSILRAAQTSMSSKLIGSESEFFSEMCVEAAELVKVTEANKVVYPIQAINVLKAHGRSTQESRLIHGYALNCTRAAEAINVLKAHGRSTQESRLIHGYALNCTRAAEGMPRKIINAKVAVLDMNLQKAKMHLGISVKVTDPEKLEAIRREEIEITKRQIQKILDAGANVVFTTGGIDDLCLKQFIEAGAMAVRRCRKVDLKRIAKATGATLTASLATLEGEEAYETSFLGHAEEVVQERISDEELILIKGPKSRSAASIILRGPNDTMLDEMERSIHDALCVVKRVLESKKLVVGGGAVESAINVYLENFSTSLASREQLPVAEFANALLVIPKVLASNAAQDATQLVAKLRAYHNKSQHEKNSAHLKYAGLDLINGEIIDNKEAGVFEPLISKIKSLKFATEAAITILRIDDLIKLDKIDRKPDEHDECH</sequence>
<protein>
    <submittedName>
        <fullName evidence="2">T-complex protein 1 subunit alpha</fullName>
    </submittedName>
</protein>
<reference evidence="2" key="1">
    <citation type="submission" date="2022-11" db="UniProtKB">
        <authorList>
            <consortium name="WormBaseParasite"/>
        </authorList>
    </citation>
    <scope>IDENTIFICATION</scope>
</reference>
<accession>A0AC34FH76</accession>
<evidence type="ECO:0000313" key="2">
    <source>
        <dbReference type="WBParaSite" id="ES5_v2.g16320.t2"/>
    </source>
</evidence>
<dbReference type="WBParaSite" id="ES5_v2.g16320.t2">
    <property type="protein sequence ID" value="ES5_v2.g16320.t2"/>
    <property type="gene ID" value="ES5_v2.g16320"/>
</dbReference>